<evidence type="ECO:0000259" key="1">
    <source>
        <dbReference type="Pfam" id="PF07811"/>
    </source>
</evidence>
<dbReference type="RefSeq" id="WP_204673293.1">
    <property type="nucleotide sequence ID" value="NZ_JACJKQ010000017.1"/>
</dbReference>
<sequence length="172" mass="18497">MRLGAPGRWISRSSSLLRESCAQATVEAAMLLPCFLTLLLLALQPVCLLYTRGVMESAASQTARLMITSEEGMEACEAFALRRLEAVPDISIFHAGGPLSWDIELTPAVDTGGEVAVSITGHVSPLPVLGAFVGAFGTRNAQGDVELKVEVTYAGRPEWLEGSYETWVQAWD</sequence>
<reference evidence="3" key="1">
    <citation type="submission" date="2023-06" db="EMBL/GenBank/DDBJ databases">
        <title>Identification and characterization of horizontal gene transfer across gut microbiota members of farm animals based on homology search.</title>
        <authorList>
            <person name="Zeman M."/>
            <person name="Kubasova T."/>
            <person name="Jahodarova E."/>
            <person name="Nykrynova M."/>
            <person name="Rychlik I."/>
        </authorList>
    </citation>
    <scope>NUCLEOTIDE SEQUENCE [LARGE SCALE GENOMIC DNA]</scope>
    <source>
        <strain evidence="3">154_Feed</strain>
    </source>
</reference>
<accession>A0ABT7V8P8</accession>
<proteinExistence type="predicted"/>
<comment type="caution">
    <text evidence="2">The sequence shown here is derived from an EMBL/GenBank/DDBJ whole genome shotgun (WGS) entry which is preliminary data.</text>
</comment>
<evidence type="ECO:0000313" key="3">
    <source>
        <dbReference type="Proteomes" id="UP001529421"/>
    </source>
</evidence>
<evidence type="ECO:0000313" key="2">
    <source>
        <dbReference type="EMBL" id="MDM8274873.1"/>
    </source>
</evidence>
<keyword evidence="3" id="KW-1185">Reference proteome</keyword>
<dbReference type="Pfam" id="PF07811">
    <property type="entry name" value="TadE"/>
    <property type="match status" value="1"/>
</dbReference>
<name>A0ABT7V8P8_9ACTN</name>
<gene>
    <name evidence="2" type="ORF">QUW28_05085</name>
</gene>
<feature type="domain" description="TadE-like" evidence="1">
    <location>
        <begin position="23"/>
        <end position="64"/>
    </location>
</feature>
<protein>
    <submittedName>
        <fullName evidence="2">TadE/TadG family type IV pilus assembly protein</fullName>
    </submittedName>
</protein>
<dbReference type="EMBL" id="JAUDDZ010000005">
    <property type="protein sequence ID" value="MDM8274873.1"/>
    <property type="molecule type" value="Genomic_DNA"/>
</dbReference>
<organism evidence="2 3">
    <name type="scientific">Enorma phocaeensis</name>
    <dbReference type="NCBI Taxonomy" id="1871019"/>
    <lineage>
        <taxon>Bacteria</taxon>
        <taxon>Bacillati</taxon>
        <taxon>Actinomycetota</taxon>
        <taxon>Coriobacteriia</taxon>
        <taxon>Coriobacteriales</taxon>
        <taxon>Coriobacteriaceae</taxon>
        <taxon>Enorma</taxon>
    </lineage>
</organism>
<dbReference type="Proteomes" id="UP001529421">
    <property type="component" value="Unassembled WGS sequence"/>
</dbReference>
<dbReference type="InterPro" id="IPR012495">
    <property type="entry name" value="TadE-like_dom"/>
</dbReference>